<reference evidence="4" key="1">
    <citation type="submission" date="2013-09" db="EMBL/GenBank/DDBJ databases">
        <title>Corchorus olitorius genome sequencing.</title>
        <authorList>
            <person name="Alam M."/>
            <person name="Haque M.S."/>
            <person name="Islam M.S."/>
            <person name="Emdad E.M."/>
            <person name="Islam M.M."/>
            <person name="Ahmed B."/>
            <person name="Halim A."/>
            <person name="Hossen Q.M.M."/>
            <person name="Hossain M.Z."/>
            <person name="Ahmed R."/>
            <person name="Khan M.M."/>
            <person name="Islam R."/>
            <person name="Rashid M.M."/>
            <person name="Khan S.A."/>
            <person name="Rahman M.S."/>
            <person name="Alam M."/>
            <person name="Yahiya A.S."/>
            <person name="Khan M.S."/>
            <person name="Azam M.S."/>
            <person name="Haque T."/>
            <person name="Lashkar M.Z.H."/>
            <person name="Akhand A.I."/>
            <person name="Morshed G."/>
            <person name="Roy S."/>
            <person name="Uddin K.S."/>
            <person name="Rabeya T."/>
            <person name="Hossain A.S."/>
            <person name="Chowdhury A."/>
            <person name="Snigdha A.R."/>
            <person name="Mortoza M.S."/>
            <person name="Matin S.A."/>
            <person name="Hoque S.M.E."/>
            <person name="Islam M.K."/>
            <person name="Roy D.K."/>
            <person name="Haider R."/>
            <person name="Moosa M.M."/>
            <person name="Elias S.M."/>
            <person name="Hasan A.M."/>
            <person name="Jahan S."/>
            <person name="Shafiuddin M."/>
            <person name="Mahmood N."/>
            <person name="Shommy N.S."/>
        </authorList>
    </citation>
    <scope>NUCLEOTIDE SEQUENCE [LARGE SCALE GENOMIC DNA]</scope>
    <source>
        <strain evidence="4">cv. O-4</strain>
    </source>
</reference>
<keyword evidence="1" id="KW-0677">Repeat</keyword>
<proteinExistence type="predicted"/>
<keyword evidence="4" id="KW-1185">Reference proteome</keyword>
<evidence type="ECO:0000256" key="1">
    <source>
        <dbReference type="ARBA" id="ARBA00022737"/>
    </source>
</evidence>
<evidence type="ECO:0000313" key="4">
    <source>
        <dbReference type="Proteomes" id="UP000187203"/>
    </source>
</evidence>
<dbReference type="Gene3D" id="1.25.40.10">
    <property type="entry name" value="Tetratricopeptide repeat domain"/>
    <property type="match status" value="1"/>
</dbReference>
<dbReference type="STRING" id="93759.A0A1R3HLW8"/>
<gene>
    <name evidence="3" type="ORF">COLO4_28306</name>
</gene>
<comment type="caution">
    <text evidence="3">The sequence shown here is derived from an EMBL/GenBank/DDBJ whole genome shotgun (WGS) entry which is preliminary data.</text>
</comment>
<name>A0A1R3HLW8_9ROSI</name>
<dbReference type="InterPro" id="IPR002885">
    <property type="entry name" value="PPR_rpt"/>
</dbReference>
<dbReference type="Proteomes" id="UP000187203">
    <property type="component" value="Unassembled WGS sequence"/>
</dbReference>
<dbReference type="PROSITE" id="PS51375">
    <property type="entry name" value="PPR"/>
    <property type="match status" value="1"/>
</dbReference>
<dbReference type="OrthoDB" id="185373at2759"/>
<evidence type="ECO:0000313" key="3">
    <source>
        <dbReference type="EMBL" id="OMO71314.1"/>
    </source>
</evidence>
<feature type="repeat" description="PPR" evidence="2">
    <location>
        <begin position="15"/>
        <end position="49"/>
    </location>
</feature>
<protein>
    <submittedName>
        <fullName evidence="3">Pentatricopeptide repeat-containing protein</fullName>
    </submittedName>
</protein>
<dbReference type="AlphaFoldDB" id="A0A1R3HLW8"/>
<accession>A0A1R3HLW8</accession>
<sequence length="97" mass="10697">MDLIKLMEPSFPLVSIGLVNQLLKLVGKSGKIESMMKVLQWMEDAGIQPSNGMIVDIVSFSQKGCGAEYAEKIRERLESMKRYVDQNSSGTVASSLD</sequence>
<evidence type="ECO:0000256" key="2">
    <source>
        <dbReference type="PROSITE-ProRule" id="PRU00708"/>
    </source>
</evidence>
<organism evidence="3 4">
    <name type="scientific">Corchorus olitorius</name>
    <dbReference type="NCBI Taxonomy" id="93759"/>
    <lineage>
        <taxon>Eukaryota</taxon>
        <taxon>Viridiplantae</taxon>
        <taxon>Streptophyta</taxon>
        <taxon>Embryophyta</taxon>
        <taxon>Tracheophyta</taxon>
        <taxon>Spermatophyta</taxon>
        <taxon>Magnoliopsida</taxon>
        <taxon>eudicotyledons</taxon>
        <taxon>Gunneridae</taxon>
        <taxon>Pentapetalae</taxon>
        <taxon>rosids</taxon>
        <taxon>malvids</taxon>
        <taxon>Malvales</taxon>
        <taxon>Malvaceae</taxon>
        <taxon>Grewioideae</taxon>
        <taxon>Apeibeae</taxon>
        <taxon>Corchorus</taxon>
    </lineage>
</organism>
<dbReference type="InterPro" id="IPR011990">
    <property type="entry name" value="TPR-like_helical_dom_sf"/>
</dbReference>
<dbReference type="EMBL" id="AWUE01019829">
    <property type="protein sequence ID" value="OMO71314.1"/>
    <property type="molecule type" value="Genomic_DNA"/>
</dbReference>